<gene>
    <name evidence="2" type="ORF">NTH_00047</name>
</gene>
<keyword evidence="3" id="KW-1185">Reference proteome</keyword>
<dbReference type="SUPFAM" id="SSF50199">
    <property type="entry name" value="Staphylococcal nuclease"/>
    <property type="match status" value="1"/>
</dbReference>
<dbReference type="InterPro" id="IPR035437">
    <property type="entry name" value="SNase_OB-fold_sf"/>
</dbReference>
<evidence type="ECO:0000259" key="1">
    <source>
        <dbReference type="PROSITE" id="PS50830"/>
    </source>
</evidence>
<organism evidence="2 3">
    <name type="scientific">Nitratireductor thuwali</name>
    <dbReference type="NCBI Taxonomy" id="2267699"/>
    <lineage>
        <taxon>Bacteria</taxon>
        <taxon>Pseudomonadati</taxon>
        <taxon>Pseudomonadota</taxon>
        <taxon>Alphaproteobacteria</taxon>
        <taxon>Hyphomicrobiales</taxon>
        <taxon>Phyllobacteriaceae</taxon>
        <taxon>Nitratireductor</taxon>
    </lineage>
</organism>
<dbReference type="Pfam" id="PF00565">
    <property type="entry name" value="SNase"/>
    <property type="match status" value="1"/>
</dbReference>
<feature type="domain" description="TNase-like" evidence="1">
    <location>
        <begin position="52"/>
        <end position="163"/>
    </location>
</feature>
<evidence type="ECO:0000313" key="3">
    <source>
        <dbReference type="Proteomes" id="UP001342418"/>
    </source>
</evidence>
<dbReference type="InterPro" id="IPR016071">
    <property type="entry name" value="Staphylococal_nuclease_OB-fold"/>
</dbReference>
<sequence>MSVRRSARRRRRRSGWRRYGDWLVALALLAAVAFVSARLERIATREYSGPVRVMDGDSLRVSAENIRLRGIDAPELDQQCSLDGRSYACGRSARAALSELVQGRRVICEGWEFDRYDRLLARCTTEAGDLAQRMVESGWAISYGDFRAEEARARALRRGLWAGSFDEPREWRALDRDGVNEQPHDWFGRIAGFLRQLLGYGRSADTADTKGDR</sequence>
<reference evidence="2 3" key="1">
    <citation type="submission" date="2018-07" db="EMBL/GenBank/DDBJ databases">
        <title>Genome sequence of Nitratireductor thuwali#1536.</title>
        <authorList>
            <person name="Michoud G."/>
            <person name="Merlino G."/>
            <person name="Sefrji F.O."/>
            <person name="Daffonchio D."/>
        </authorList>
    </citation>
    <scope>NUCLEOTIDE SEQUENCE [LARGE SCALE GENOMIC DNA]</scope>
    <source>
        <strain evidence="3">Nit1536</strain>
    </source>
</reference>
<dbReference type="PANTHER" id="PTHR12302">
    <property type="entry name" value="EBNA2 BINDING PROTEIN P100"/>
    <property type="match status" value="1"/>
</dbReference>
<protein>
    <recommendedName>
        <fullName evidence="1">TNase-like domain-containing protein</fullName>
    </recommendedName>
</protein>
<dbReference type="EMBL" id="CP030941">
    <property type="protein sequence ID" value="UUP15609.1"/>
    <property type="molecule type" value="Genomic_DNA"/>
</dbReference>
<proteinExistence type="predicted"/>
<dbReference type="PANTHER" id="PTHR12302:SF26">
    <property type="entry name" value="BLR1266 PROTEIN"/>
    <property type="match status" value="1"/>
</dbReference>
<dbReference type="Gene3D" id="2.40.50.90">
    <property type="match status" value="1"/>
</dbReference>
<dbReference type="SMART" id="SM00318">
    <property type="entry name" value="SNc"/>
    <property type="match status" value="1"/>
</dbReference>
<name>A0ABY5MED4_9HYPH</name>
<evidence type="ECO:0000313" key="2">
    <source>
        <dbReference type="EMBL" id="UUP15609.1"/>
    </source>
</evidence>
<dbReference type="PROSITE" id="PS50830">
    <property type="entry name" value="TNASE_3"/>
    <property type="match status" value="1"/>
</dbReference>
<dbReference type="Proteomes" id="UP001342418">
    <property type="component" value="Chromosome"/>
</dbReference>
<accession>A0ABY5MED4</accession>